<dbReference type="Gene3D" id="3.40.50.1400">
    <property type="match status" value="2"/>
</dbReference>
<sequence length="230" mass="23876">MRKALIVAHGQPGDPVPQQNAVEALAARVAALLPQAQVRGATLAMLGALDIADDKTLIYPLFMATGWFTRSELPRRLTLSGAARARVLPPFGSDPGLPGLCLALISEAAAGQRWSMAQTHLLIAAHGSGRSRAPAEAAQQMAKTLAPHLAAVSCGFIEEEPRLADAARGLPAQSICLPLFATGADHVTDDLPTALAGAGFRGLTLPPVGLAPEVPRMIANSIRAALSERP</sequence>
<dbReference type="Proteomes" id="UP001143349">
    <property type="component" value="Unassembled WGS sequence"/>
</dbReference>
<dbReference type="AlphaFoldDB" id="A0AAD3NWU6"/>
<keyword evidence="2" id="KW-1185">Reference proteome</keyword>
<dbReference type="SUPFAM" id="SSF53800">
    <property type="entry name" value="Chelatase"/>
    <property type="match status" value="2"/>
</dbReference>
<protein>
    <recommendedName>
        <fullName evidence="3">Cobalamin biosynthesis protein CbiX</fullName>
    </recommendedName>
</protein>
<evidence type="ECO:0000313" key="1">
    <source>
        <dbReference type="EMBL" id="GLK63141.1"/>
    </source>
</evidence>
<evidence type="ECO:0000313" key="2">
    <source>
        <dbReference type="Proteomes" id="UP001143349"/>
    </source>
</evidence>
<name>A0AAD3NWU6_9RHOB</name>
<gene>
    <name evidence="1" type="ORF">GCM10017635_06100</name>
</gene>
<evidence type="ECO:0008006" key="3">
    <source>
        <dbReference type="Google" id="ProtNLM"/>
    </source>
</evidence>
<reference evidence="1" key="1">
    <citation type="journal article" date="2014" name="Int. J. Syst. Evol. Microbiol.">
        <title>Complete genome sequence of Corynebacterium casei LMG S-19264T (=DSM 44701T), isolated from a smear-ripened cheese.</title>
        <authorList>
            <consortium name="US DOE Joint Genome Institute (JGI-PGF)"/>
            <person name="Walter F."/>
            <person name="Albersmeier A."/>
            <person name="Kalinowski J."/>
            <person name="Ruckert C."/>
        </authorList>
    </citation>
    <scope>NUCLEOTIDE SEQUENCE</scope>
    <source>
        <strain evidence="1">VKM B-2222</strain>
    </source>
</reference>
<dbReference type="RefSeq" id="WP_271179170.1">
    <property type="nucleotide sequence ID" value="NZ_BSFH01000014.1"/>
</dbReference>
<reference evidence="1" key="2">
    <citation type="submission" date="2023-01" db="EMBL/GenBank/DDBJ databases">
        <authorList>
            <person name="Sun Q."/>
            <person name="Evtushenko L."/>
        </authorList>
    </citation>
    <scope>NUCLEOTIDE SEQUENCE</scope>
    <source>
        <strain evidence="1">VKM B-2222</strain>
    </source>
</reference>
<dbReference type="CDD" id="cd03416">
    <property type="entry name" value="CbiX_SirB_N"/>
    <property type="match status" value="1"/>
</dbReference>
<accession>A0AAD3NWU6</accession>
<organism evidence="1 2">
    <name type="scientific">Paracoccus kondratievae</name>
    <dbReference type="NCBI Taxonomy" id="135740"/>
    <lineage>
        <taxon>Bacteria</taxon>
        <taxon>Pseudomonadati</taxon>
        <taxon>Pseudomonadota</taxon>
        <taxon>Alphaproteobacteria</taxon>
        <taxon>Rhodobacterales</taxon>
        <taxon>Paracoccaceae</taxon>
        <taxon>Paracoccus</taxon>
    </lineage>
</organism>
<proteinExistence type="predicted"/>
<comment type="caution">
    <text evidence="1">The sequence shown here is derived from an EMBL/GenBank/DDBJ whole genome shotgun (WGS) entry which is preliminary data.</text>
</comment>
<dbReference type="EMBL" id="BSFH01000014">
    <property type="protein sequence ID" value="GLK63141.1"/>
    <property type="molecule type" value="Genomic_DNA"/>
</dbReference>